<dbReference type="InterPro" id="IPR006976">
    <property type="entry name" value="VanZ-like"/>
</dbReference>
<proteinExistence type="predicted"/>
<organism evidence="3 4">
    <name type="scientific">Paenibacillus protaetiae</name>
    <dbReference type="NCBI Taxonomy" id="2509456"/>
    <lineage>
        <taxon>Bacteria</taxon>
        <taxon>Bacillati</taxon>
        <taxon>Bacillota</taxon>
        <taxon>Bacilli</taxon>
        <taxon>Bacillales</taxon>
        <taxon>Paenibacillaceae</taxon>
        <taxon>Paenibacillus</taxon>
    </lineage>
</organism>
<reference evidence="3 4" key="1">
    <citation type="submission" date="2019-01" db="EMBL/GenBank/DDBJ databases">
        <title>Genome sequencing of strain FW100M-2.</title>
        <authorList>
            <person name="Heo J."/>
            <person name="Kim S.-J."/>
            <person name="Kim J.-S."/>
            <person name="Hong S.-B."/>
            <person name="Kwon S.-W."/>
        </authorList>
    </citation>
    <scope>NUCLEOTIDE SEQUENCE [LARGE SCALE GENOMIC DNA]</scope>
    <source>
        <strain evidence="3 4">FW100M-2</strain>
    </source>
</reference>
<dbReference type="EMBL" id="CP035492">
    <property type="protein sequence ID" value="QAY67789.1"/>
    <property type="molecule type" value="Genomic_DNA"/>
</dbReference>
<accession>A0A4P6F101</accession>
<dbReference type="OrthoDB" id="291892at2"/>
<dbReference type="PIRSF" id="PIRSF019083">
    <property type="entry name" value="UCP019083_VanZ"/>
    <property type="match status" value="1"/>
</dbReference>
<evidence type="ECO:0000313" key="3">
    <source>
        <dbReference type="EMBL" id="QAY67789.1"/>
    </source>
</evidence>
<name>A0A4P6F101_9BACL</name>
<dbReference type="AlphaFoldDB" id="A0A4P6F101"/>
<sequence>MRKYGVWALAALWLVVIFAFSSQPADSSNELSGEVTRTVAAAVDKVAGHQKLRADGGLNHLVRKNAHFFNYMLLGVLVMFAFGYWKAAGPVKRAGWALLGCALYASTDEVHQLFVDGRGAQVKDVFIDSSGACLGIALFVCLELLIRRRRRQRLN</sequence>
<evidence type="ECO:0000313" key="4">
    <source>
        <dbReference type="Proteomes" id="UP000293568"/>
    </source>
</evidence>
<feature type="transmembrane region" description="Helical" evidence="1">
    <location>
        <begin position="68"/>
        <end position="87"/>
    </location>
</feature>
<feature type="transmembrane region" description="Helical" evidence="1">
    <location>
        <begin position="126"/>
        <end position="146"/>
    </location>
</feature>
<keyword evidence="4" id="KW-1185">Reference proteome</keyword>
<gene>
    <name evidence="3" type="ORF">ET464_16735</name>
</gene>
<keyword evidence="1" id="KW-0472">Membrane</keyword>
<dbReference type="NCBIfam" id="NF037970">
    <property type="entry name" value="vanZ_1"/>
    <property type="match status" value="1"/>
</dbReference>
<dbReference type="InterPro" id="IPR016747">
    <property type="entry name" value="Phosphotransbutyrylase"/>
</dbReference>
<dbReference type="KEGG" id="pprt:ET464_16735"/>
<feature type="domain" description="VanZ-like" evidence="2">
    <location>
        <begin position="7"/>
        <end position="141"/>
    </location>
</feature>
<evidence type="ECO:0000256" key="1">
    <source>
        <dbReference type="SAM" id="Phobius"/>
    </source>
</evidence>
<keyword evidence="1" id="KW-0812">Transmembrane</keyword>
<protein>
    <submittedName>
        <fullName evidence="3">VanZ family protein</fullName>
    </submittedName>
</protein>
<keyword evidence="1" id="KW-1133">Transmembrane helix</keyword>
<evidence type="ECO:0000259" key="2">
    <source>
        <dbReference type="Pfam" id="PF04892"/>
    </source>
</evidence>
<dbReference type="Pfam" id="PF04892">
    <property type="entry name" value="VanZ"/>
    <property type="match status" value="1"/>
</dbReference>
<dbReference type="Proteomes" id="UP000293568">
    <property type="component" value="Chromosome"/>
</dbReference>
<dbReference type="RefSeq" id="WP_129442929.1">
    <property type="nucleotide sequence ID" value="NZ_CP035492.1"/>
</dbReference>